<sequence>MNNSGDSGRTRPDASDSEAGSEWAPTRAFPRGPALDEWQPTRAQAPLPPPAAKPADAPPMRPPTGAQLPDAWQETRAQTALATQLLGDESEYLSGEKDEIGRQIGNNERELFVSSDPAFALQQQFEHLRPEFIAVHDVSTTSSRKLLIGIAAASGRAVQKLVIRRQGYGTPLATIEFVDLAVVGTRPVRLYSTEVDADTAARHAIARTLLAHSRLGVLMIGDLPAHALAAALKPLHDEILTGPWPNRQVLLLPLSSSSTIATQGAELGRGTGIAVRTTPQVTRPADAWGFITGSWSRLRDPSSADTAHVPELAGFAPQPYSARRSPIISAAPVSAPAALDAHPAPLPVRSDAIVADAPADAGHPSQLDRYVRQIGELSGVVGCCVFETGSGRAIAYVGTGPTSGDLATHGNELLAAMTTTSRTLGFGHLLPEAAITLGSHHLLLRAVPKHPGTALHVVLDRATSNLTLARLQVQRLDALFDEAHPA</sequence>
<dbReference type="AlphaFoldDB" id="A0A7Y6TWN4"/>
<dbReference type="EMBL" id="JABWMJ010000004">
    <property type="protein sequence ID" value="NUZ06243.1"/>
    <property type="molecule type" value="Genomic_DNA"/>
</dbReference>
<proteinExistence type="predicted"/>
<name>A0A7Y6TWN4_9BURK</name>
<evidence type="ECO:0000313" key="2">
    <source>
        <dbReference type="EMBL" id="NUZ06243.1"/>
    </source>
</evidence>
<evidence type="ECO:0000256" key="1">
    <source>
        <dbReference type="SAM" id="MobiDB-lite"/>
    </source>
</evidence>
<comment type="caution">
    <text evidence="2">The sequence shown here is derived from an EMBL/GenBank/DDBJ whole genome shotgun (WGS) entry which is preliminary data.</text>
</comment>
<feature type="compositionally biased region" description="Pro residues" evidence="1">
    <location>
        <begin position="46"/>
        <end position="62"/>
    </location>
</feature>
<protein>
    <submittedName>
        <fullName evidence="2">Uncharacterized protein</fullName>
    </submittedName>
</protein>
<organism evidence="2 3">
    <name type="scientific">Piscinibacter koreensis</name>
    <dbReference type="NCBI Taxonomy" id="2742824"/>
    <lineage>
        <taxon>Bacteria</taxon>
        <taxon>Pseudomonadati</taxon>
        <taxon>Pseudomonadota</taxon>
        <taxon>Betaproteobacteria</taxon>
        <taxon>Burkholderiales</taxon>
        <taxon>Sphaerotilaceae</taxon>
        <taxon>Piscinibacter</taxon>
    </lineage>
</organism>
<evidence type="ECO:0000313" key="3">
    <source>
        <dbReference type="Proteomes" id="UP000529637"/>
    </source>
</evidence>
<dbReference type="Proteomes" id="UP000529637">
    <property type="component" value="Unassembled WGS sequence"/>
</dbReference>
<keyword evidence="3" id="KW-1185">Reference proteome</keyword>
<reference evidence="2 3" key="1">
    <citation type="submission" date="2020-06" db="EMBL/GenBank/DDBJ databases">
        <title>Schlegella sp. ID0723 isolated from air conditioner.</title>
        <authorList>
            <person name="Kim D.Y."/>
            <person name="Kim D.-U."/>
        </authorList>
    </citation>
    <scope>NUCLEOTIDE SEQUENCE [LARGE SCALE GENOMIC DNA]</scope>
    <source>
        <strain evidence="2 3">ID0723</strain>
    </source>
</reference>
<gene>
    <name evidence="2" type="ORF">HQN59_10775</name>
</gene>
<feature type="region of interest" description="Disordered" evidence="1">
    <location>
        <begin position="1"/>
        <end position="68"/>
    </location>
</feature>
<accession>A0A7Y6TWN4</accession>
<dbReference type="RefSeq" id="WP_176069004.1">
    <property type="nucleotide sequence ID" value="NZ_JABWMJ010000004.1"/>
</dbReference>